<feature type="region of interest" description="Disordered" evidence="7">
    <location>
        <begin position="274"/>
        <end position="305"/>
    </location>
</feature>
<evidence type="ECO:0000313" key="10">
    <source>
        <dbReference type="Proteomes" id="UP000054007"/>
    </source>
</evidence>
<feature type="compositionally biased region" description="Polar residues" evidence="7">
    <location>
        <begin position="287"/>
        <end position="305"/>
    </location>
</feature>
<sequence>MASQRSSPSLFSNWKLDLIAAAGEFIGTTLFLLFSLGAVQTVNTNVGANSDGTSGGTDVNANDVTRLLGFYYICSAFGFALFAIASIFYRFTGSIFNPSVSLALVLIGVITPIRFLLISFAQMLGGIVAAAILAGLTPGELNVGVALNAGTNRAQGLFIEMFTTGTLVLSVLMLAAEKHQFTPFAPLGFGMVLFVVMLMSIQYTGGAVNTARAFGPAVVQGDFDSYHWIYWLGPTLGGLMATGIYVFLKKNHYWRINPGQDSTDVRDSAMARATHTPSISHPVHNPPTGNGMSEFKLQNSHVSNV</sequence>
<comment type="subcellular location">
    <subcellularLocation>
        <location evidence="1">Membrane</location>
        <topology evidence="1">Multi-pass membrane protein</topology>
    </subcellularLocation>
</comment>
<dbReference type="Pfam" id="PF00230">
    <property type="entry name" value="MIP"/>
    <property type="match status" value="1"/>
</dbReference>
<dbReference type="InterPro" id="IPR000425">
    <property type="entry name" value="MIP"/>
</dbReference>
<evidence type="ECO:0000256" key="2">
    <source>
        <dbReference type="ARBA" id="ARBA00006175"/>
    </source>
</evidence>
<feature type="transmembrane region" description="Helical" evidence="8">
    <location>
        <begin position="187"/>
        <end position="208"/>
    </location>
</feature>
<dbReference type="InterPro" id="IPR023271">
    <property type="entry name" value="Aquaporin-like"/>
</dbReference>
<organism evidence="9 10">
    <name type="scientific">Cylindrobasidium torrendii FP15055 ss-10</name>
    <dbReference type="NCBI Taxonomy" id="1314674"/>
    <lineage>
        <taxon>Eukaryota</taxon>
        <taxon>Fungi</taxon>
        <taxon>Dikarya</taxon>
        <taxon>Basidiomycota</taxon>
        <taxon>Agaricomycotina</taxon>
        <taxon>Agaricomycetes</taxon>
        <taxon>Agaricomycetidae</taxon>
        <taxon>Agaricales</taxon>
        <taxon>Marasmiineae</taxon>
        <taxon>Physalacriaceae</taxon>
        <taxon>Cylindrobasidium</taxon>
    </lineage>
</organism>
<feature type="transmembrane region" description="Helical" evidence="8">
    <location>
        <begin position="21"/>
        <end position="39"/>
    </location>
</feature>
<dbReference type="SUPFAM" id="SSF81338">
    <property type="entry name" value="Aquaporin-like"/>
    <property type="match status" value="1"/>
</dbReference>
<feature type="transmembrane region" description="Helical" evidence="8">
    <location>
        <begin position="70"/>
        <end position="91"/>
    </location>
</feature>
<evidence type="ECO:0000256" key="5">
    <source>
        <dbReference type="ARBA" id="ARBA00023136"/>
    </source>
</evidence>
<accession>A0A0D7BCF6</accession>
<feature type="transmembrane region" description="Helical" evidence="8">
    <location>
        <begin position="228"/>
        <end position="248"/>
    </location>
</feature>
<dbReference type="InterPro" id="IPR034294">
    <property type="entry name" value="Aquaporin_transptr"/>
</dbReference>
<keyword evidence="5 8" id="KW-0472">Membrane</keyword>
<evidence type="ECO:0000256" key="7">
    <source>
        <dbReference type="SAM" id="MobiDB-lite"/>
    </source>
</evidence>
<dbReference type="PANTHER" id="PTHR19139">
    <property type="entry name" value="AQUAPORIN TRANSPORTER"/>
    <property type="match status" value="1"/>
</dbReference>
<evidence type="ECO:0000313" key="9">
    <source>
        <dbReference type="EMBL" id="KIY67216.1"/>
    </source>
</evidence>
<dbReference type="Gene3D" id="1.20.1080.10">
    <property type="entry name" value="Glycerol uptake facilitator protein"/>
    <property type="match status" value="1"/>
</dbReference>
<keyword evidence="6" id="KW-0813">Transport</keyword>
<feature type="transmembrane region" description="Helical" evidence="8">
    <location>
        <begin position="103"/>
        <end position="136"/>
    </location>
</feature>
<evidence type="ECO:0000256" key="3">
    <source>
        <dbReference type="ARBA" id="ARBA00022692"/>
    </source>
</evidence>
<name>A0A0D7BCF6_9AGAR</name>
<gene>
    <name evidence="9" type="ORF">CYLTODRAFT_376434</name>
</gene>
<evidence type="ECO:0000256" key="6">
    <source>
        <dbReference type="RuleBase" id="RU000477"/>
    </source>
</evidence>
<dbReference type="AlphaFoldDB" id="A0A0D7BCF6"/>
<dbReference type="PANTHER" id="PTHR19139:SF199">
    <property type="entry name" value="MIP17260P"/>
    <property type="match status" value="1"/>
</dbReference>
<protein>
    <submittedName>
        <fullName evidence="9">Aquaporin-like protein</fullName>
    </submittedName>
</protein>
<dbReference type="EMBL" id="KN880531">
    <property type="protein sequence ID" value="KIY67216.1"/>
    <property type="molecule type" value="Genomic_DNA"/>
</dbReference>
<dbReference type="GO" id="GO:0005886">
    <property type="term" value="C:plasma membrane"/>
    <property type="evidence" value="ECO:0007669"/>
    <property type="project" value="TreeGrafter"/>
</dbReference>
<proteinExistence type="inferred from homology"/>
<dbReference type="PRINTS" id="PR00783">
    <property type="entry name" value="MINTRINSICP"/>
</dbReference>
<dbReference type="STRING" id="1314674.A0A0D7BCF6"/>
<evidence type="ECO:0000256" key="1">
    <source>
        <dbReference type="ARBA" id="ARBA00004141"/>
    </source>
</evidence>
<keyword evidence="3 6" id="KW-0812">Transmembrane</keyword>
<keyword evidence="4 8" id="KW-1133">Transmembrane helix</keyword>
<comment type="similarity">
    <text evidence="2 6">Belongs to the MIP/aquaporin (TC 1.A.8) family.</text>
</comment>
<dbReference type="Proteomes" id="UP000054007">
    <property type="component" value="Unassembled WGS sequence"/>
</dbReference>
<evidence type="ECO:0000256" key="4">
    <source>
        <dbReference type="ARBA" id="ARBA00022989"/>
    </source>
</evidence>
<feature type="transmembrane region" description="Helical" evidence="8">
    <location>
        <begin position="156"/>
        <end position="175"/>
    </location>
</feature>
<reference evidence="9 10" key="1">
    <citation type="journal article" date="2015" name="Fungal Genet. Biol.">
        <title>Evolution of novel wood decay mechanisms in Agaricales revealed by the genome sequences of Fistulina hepatica and Cylindrobasidium torrendii.</title>
        <authorList>
            <person name="Floudas D."/>
            <person name="Held B.W."/>
            <person name="Riley R."/>
            <person name="Nagy L.G."/>
            <person name="Koehler G."/>
            <person name="Ransdell A.S."/>
            <person name="Younus H."/>
            <person name="Chow J."/>
            <person name="Chiniquy J."/>
            <person name="Lipzen A."/>
            <person name="Tritt A."/>
            <person name="Sun H."/>
            <person name="Haridas S."/>
            <person name="LaButti K."/>
            <person name="Ohm R.A."/>
            <person name="Kues U."/>
            <person name="Blanchette R.A."/>
            <person name="Grigoriev I.V."/>
            <person name="Minto R.E."/>
            <person name="Hibbett D.S."/>
        </authorList>
    </citation>
    <scope>NUCLEOTIDE SEQUENCE [LARGE SCALE GENOMIC DNA]</scope>
    <source>
        <strain evidence="9 10">FP15055 ss-10</strain>
    </source>
</reference>
<evidence type="ECO:0000256" key="8">
    <source>
        <dbReference type="SAM" id="Phobius"/>
    </source>
</evidence>
<dbReference type="OrthoDB" id="3222at2759"/>
<keyword evidence="10" id="KW-1185">Reference proteome</keyword>
<dbReference type="GO" id="GO:0015250">
    <property type="term" value="F:water channel activity"/>
    <property type="evidence" value="ECO:0007669"/>
    <property type="project" value="TreeGrafter"/>
</dbReference>